<proteinExistence type="predicted"/>
<dbReference type="EMBL" id="JWZT01005236">
    <property type="protein sequence ID" value="KII61832.1"/>
    <property type="molecule type" value="Genomic_DNA"/>
</dbReference>
<protein>
    <submittedName>
        <fullName evidence="1">Uncharacterized protein</fullName>
    </submittedName>
</protein>
<reference evidence="1 2" key="1">
    <citation type="journal article" date="2014" name="Genome Biol. Evol.">
        <title>The genome of the myxosporean Thelohanellus kitauei shows adaptations to nutrient acquisition within its fish host.</title>
        <authorList>
            <person name="Yang Y."/>
            <person name="Xiong J."/>
            <person name="Zhou Z."/>
            <person name="Huo F."/>
            <person name="Miao W."/>
            <person name="Ran C."/>
            <person name="Liu Y."/>
            <person name="Zhang J."/>
            <person name="Feng J."/>
            <person name="Wang M."/>
            <person name="Wang M."/>
            <person name="Wang L."/>
            <person name="Yao B."/>
        </authorList>
    </citation>
    <scope>NUCLEOTIDE SEQUENCE [LARGE SCALE GENOMIC DNA]</scope>
    <source>
        <strain evidence="1">Wuqing</strain>
    </source>
</reference>
<accession>A0A0C2IYA1</accession>
<sequence>MEDHNKVLYVYLGWKLCLKPLLPHDQGKYHKISFLGGSVNPHVSPVLFIVNLKFASYGHLSKRLSVLILSDGQITQKPLFIQVRDKCDYPYSNRLVSSFLSARHLPGYQEIYEPELRLIEYKGDDELFCQQARSQTKECEMMSTSLLDCIITEFLQKTGDFINKRPHVSYRTPLQQ</sequence>
<evidence type="ECO:0000313" key="2">
    <source>
        <dbReference type="Proteomes" id="UP000031668"/>
    </source>
</evidence>
<evidence type="ECO:0000313" key="1">
    <source>
        <dbReference type="EMBL" id="KII61832.1"/>
    </source>
</evidence>
<comment type="caution">
    <text evidence="1">The sequence shown here is derived from an EMBL/GenBank/DDBJ whole genome shotgun (WGS) entry which is preliminary data.</text>
</comment>
<dbReference type="AlphaFoldDB" id="A0A0C2IYA1"/>
<keyword evidence="2" id="KW-1185">Reference proteome</keyword>
<name>A0A0C2IYA1_THEKT</name>
<gene>
    <name evidence="1" type="ORF">RF11_10103</name>
</gene>
<organism evidence="1 2">
    <name type="scientific">Thelohanellus kitauei</name>
    <name type="common">Myxosporean</name>
    <dbReference type="NCBI Taxonomy" id="669202"/>
    <lineage>
        <taxon>Eukaryota</taxon>
        <taxon>Metazoa</taxon>
        <taxon>Cnidaria</taxon>
        <taxon>Myxozoa</taxon>
        <taxon>Myxosporea</taxon>
        <taxon>Bivalvulida</taxon>
        <taxon>Platysporina</taxon>
        <taxon>Myxobolidae</taxon>
        <taxon>Thelohanellus</taxon>
    </lineage>
</organism>
<dbReference type="Proteomes" id="UP000031668">
    <property type="component" value="Unassembled WGS sequence"/>
</dbReference>